<accession>A0A059F812</accession>
<dbReference type="AlphaFoldDB" id="A0A059F812"/>
<protein>
    <recommendedName>
        <fullName evidence="1">YgjP-like metallopeptidase domain-containing protein</fullName>
    </recommendedName>
</protein>
<dbReference type="CDD" id="cd07344">
    <property type="entry name" value="M48_yhfN_like"/>
    <property type="match status" value="1"/>
</dbReference>
<dbReference type="InterPro" id="IPR002725">
    <property type="entry name" value="YgjP-like_metallopeptidase"/>
</dbReference>
<dbReference type="PANTHER" id="PTHR30399">
    <property type="entry name" value="UNCHARACTERIZED PROTEIN YGJP"/>
    <property type="match status" value="1"/>
</dbReference>
<proteinExistence type="predicted"/>
<comment type="caution">
    <text evidence="2">The sequence shown here is derived from an EMBL/GenBank/DDBJ whole genome shotgun (WGS) entry which is preliminary data.</text>
</comment>
<dbReference type="RefSeq" id="WP_035583789.1">
    <property type="nucleotide sequence ID" value="NZ_ARYJ01000012.1"/>
</dbReference>
<dbReference type="InterPro" id="IPR053136">
    <property type="entry name" value="UTP_pyrophosphatase-like"/>
</dbReference>
<keyword evidence="3" id="KW-1185">Reference proteome</keyword>
<dbReference type="eggNOG" id="COG1451">
    <property type="taxonomic scope" value="Bacteria"/>
</dbReference>
<evidence type="ECO:0000259" key="1">
    <source>
        <dbReference type="Pfam" id="PF01863"/>
    </source>
</evidence>
<organism evidence="2 3">
    <name type="scientific">Hyphomonas jannaschiana VP2</name>
    <dbReference type="NCBI Taxonomy" id="1280952"/>
    <lineage>
        <taxon>Bacteria</taxon>
        <taxon>Pseudomonadati</taxon>
        <taxon>Pseudomonadota</taxon>
        <taxon>Alphaproteobacteria</taxon>
        <taxon>Hyphomonadales</taxon>
        <taxon>Hyphomonadaceae</taxon>
        <taxon>Hyphomonas</taxon>
    </lineage>
</organism>
<reference evidence="2 3" key="1">
    <citation type="journal article" date="2014" name="Antonie Van Leeuwenhoek">
        <title>Hyphomonas beringensis sp. nov. and Hyphomonas chukchiensis sp. nov., isolated from surface seawater of the Bering Sea and Chukchi Sea.</title>
        <authorList>
            <person name="Li C."/>
            <person name="Lai Q."/>
            <person name="Li G."/>
            <person name="Dong C."/>
            <person name="Wang J."/>
            <person name="Liao Y."/>
            <person name="Shao Z."/>
        </authorList>
    </citation>
    <scope>NUCLEOTIDE SEQUENCE [LARGE SCALE GENOMIC DNA]</scope>
    <source>
        <strain evidence="2 3">VP2</strain>
    </source>
</reference>
<feature type="domain" description="YgjP-like metallopeptidase" evidence="1">
    <location>
        <begin position="31"/>
        <end position="233"/>
    </location>
</feature>
<evidence type="ECO:0000313" key="3">
    <source>
        <dbReference type="Proteomes" id="UP000024816"/>
    </source>
</evidence>
<gene>
    <name evidence="2" type="ORF">HJA_15235</name>
</gene>
<dbReference type="PANTHER" id="PTHR30399:SF1">
    <property type="entry name" value="UTP PYROPHOSPHATASE"/>
    <property type="match status" value="1"/>
</dbReference>
<dbReference type="PATRIC" id="fig|1280952.3.peg.3050"/>
<dbReference type="OrthoDB" id="9795402at2"/>
<dbReference type="Proteomes" id="UP000024816">
    <property type="component" value="Unassembled WGS sequence"/>
</dbReference>
<dbReference type="EMBL" id="ARYJ01000012">
    <property type="protein sequence ID" value="KCZ86716.1"/>
    <property type="molecule type" value="Genomic_DNA"/>
</dbReference>
<evidence type="ECO:0000313" key="2">
    <source>
        <dbReference type="EMBL" id="KCZ86716.1"/>
    </source>
</evidence>
<sequence length="242" mass="27812">MTYNNGQTMTFRAPNGQRVRVRFEVNAKARRLILRLDERRREAVAVAPSRRQIKDAVDFAAERADWISMRLQHLPEPVRFEEGAMIQYRGAPLQLTSEGEGRIPKIWPEDENSPRLLSVPGDPETMDLRVMRFLKKQARADLTRAVKRHCTTLGVTHKSLSVKDTRSRWGSCTHDAQLSFSWRLIMAPPEVLDYVAAHECAHILEMNHSPKFWAQVSKCCPDWKHHRSWLRTHGAGLQAAGE</sequence>
<dbReference type="Pfam" id="PF01863">
    <property type="entry name" value="YgjP-like"/>
    <property type="match status" value="1"/>
</dbReference>
<dbReference type="Gene3D" id="3.30.2010.10">
    <property type="entry name" value="Metalloproteases ('zincins'), catalytic domain"/>
    <property type="match status" value="1"/>
</dbReference>
<name>A0A059F812_9PROT</name>